<protein>
    <submittedName>
        <fullName evidence="2">Uncharacterized protein</fullName>
    </submittedName>
</protein>
<dbReference type="EMBL" id="BTSX01000046">
    <property type="protein sequence ID" value="GMT08251.1"/>
    <property type="molecule type" value="Genomic_DNA"/>
</dbReference>
<feature type="compositionally biased region" description="Basic and acidic residues" evidence="1">
    <location>
        <begin position="142"/>
        <end position="156"/>
    </location>
</feature>
<comment type="caution">
    <text evidence="2">The sequence shown here is derived from an EMBL/GenBank/DDBJ whole genome shotgun (WGS) entry which is preliminary data.</text>
</comment>
<dbReference type="AlphaFoldDB" id="A0AAV5UME4"/>
<gene>
    <name evidence="2" type="ORF">PENTCL1PPCAC_30425</name>
</gene>
<name>A0AAV5UME4_9BILA</name>
<keyword evidence="3" id="KW-1185">Reference proteome</keyword>
<evidence type="ECO:0000313" key="2">
    <source>
        <dbReference type="EMBL" id="GMT08251.1"/>
    </source>
</evidence>
<evidence type="ECO:0000256" key="1">
    <source>
        <dbReference type="SAM" id="MobiDB-lite"/>
    </source>
</evidence>
<dbReference type="Proteomes" id="UP001432027">
    <property type="component" value="Unassembled WGS sequence"/>
</dbReference>
<feature type="non-terminal residue" evidence="2">
    <location>
        <position position="1"/>
    </location>
</feature>
<organism evidence="2 3">
    <name type="scientific">Pristionchus entomophagus</name>
    <dbReference type="NCBI Taxonomy" id="358040"/>
    <lineage>
        <taxon>Eukaryota</taxon>
        <taxon>Metazoa</taxon>
        <taxon>Ecdysozoa</taxon>
        <taxon>Nematoda</taxon>
        <taxon>Chromadorea</taxon>
        <taxon>Rhabditida</taxon>
        <taxon>Rhabditina</taxon>
        <taxon>Diplogasteromorpha</taxon>
        <taxon>Diplogasteroidea</taxon>
        <taxon>Neodiplogasteridae</taxon>
        <taxon>Pristionchus</taxon>
    </lineage>
</organism>
<sequence length="167" mass="18321">QNYRLCPTVLDECAAEPARVRVGSVGGRWGLRADRHERDGKPADDVDFPAGAGGGAAACCNAPDDFLQPTTSQFCVLLQNGGPLMSDDAVNDHRYLPSNTAFDRLVNDTHDYYDKVPQMDLDPGQAEHSYAYLPAPARSLRAHSDGRSDDERDERSRRRRQSGDGCV</sequence>
<reference evidence="2" key="1">
    <citation type="submission" date="2023-10" db="EMBL/GenBank/DDBJ databases">
        <title>Genome assembly of Pristionchus species.</title>
        <authorList>
            <person name="Yoshida K."/>
            <person name="Sommer R.J."/>
        </authorList>
    </citation>
    <scope>NUCLEOTIDE SEQUENCE</scope>
    <source>
        <strain evidence="2">RS0144</strain>
    </source>
</reference>
<feature type="region of interest" description="Disordered" evidence="1">
    <location>
        <begin position="128"/>
        <end position="167"/>
    </location>
</feature>
<accession>A0AAV5UME4</accession>
<evidence type="ECO:0000313" key="3">
    <source>
        <dbReference type="Proteomes" id="UP001432027"/>
    </source>
</evidence>
<proteinExistence type="predicted"/>